<dbReference type="InterPro" id="IPR035642">
    <property type="entry name" value="MraZ_N"/>
</dbReference>
<evidence type="ECO:0000313" key="3">
    <source>
        <dbReference type="Proteomes" id="UP000565078"/>
    </source>
</evidence>
<accession>A0A7J4IW11</accession>
<gene>
    <name evidence="2" type="ORF">HA254_03235</name>
</gene>
<dbReference type="Gene3D" id="2.10.260.10">
    <property type="match status" value="1"/>
</dbReference>
<keyword evidence="2" id="KW-0238">DNA-binding</keyword>
<dbReference type="SMART" id="SM00966">
    <property type="entry name" value="SpoVT_AbrB"/>
    <property type="match status" value="1"/>
</dbReference>
<dbReference type="AlphaFoldDB" id="A0A7J4IW11"/>
<evidence type="ECO:0000259" key="1">
    <source>
        <dbReference type="PROSITE" id="PS51740"/>
    </source>
</evidence>
<organism evidence="2 3">
    <name type="scientific">Candidatus Iainarchaeum sp</name>
    <dbReference type="NCBI Taxonomy" id="3101447"/>
    <lineage>
        <taxon>Archaea</taxon>
        <taxon>Candidatus Iainarchaeota</taxon>
        <taxon>Candidatus Iainarchaeia</taxon>
        <taxon>Candidatus Iainarchaeales</taxon>
        <taxon>Candidatus Iainarchaeaceae</taxon>
        <taxon>Candidatus Iainarchaeum</taxon>
    </lineage>
</organism>
<feature type="domain" description="SpoVT-AbrB" evidence="1">
    <location>
        <begin position="3"/>
        <end position="50"/>
    </location>
</feature>
<dbReference type="EMBL" id="DUGC01000053">
    <property type="protein sequence ID" value="HIH09662.1"/>
    <property type="molecule type" value="Genomic_DNA"/>
</dbReference>
<dbReference type="NCBIfam" id="TIGR01439">
    <property type="entry name" value="lp_hng_hel_AbrB"/>
    <property type="match status" value="1"/>
</dbReference>
<name>A0A7J4IW11_9ARCH</name>
<comment type="caution">
    <text evidence="2">The sequence shown here is derived from an EMBL/GenBank/DDBJ whole genome shotgun (WGS) entry which is preliminary data.</text>
</comment>
<dbReference type="Gene3D" id="3.30.70.260">
    <property type="match status" value="1"/>
</dbReference>
<dbReference type="InterPro" id="IPR007159">
    <property type="entry name" value="SpoVT-AbrB_dom"/>
</dbReference>
<protein>
    <submittedName>
        <fullName evidence="2">AbrB/MazE/SpoVT family DNA-binding domain-containing protein</fullName>
    </submittedName>
</protein>
<dbReference type="SUPFAM" id="SSF55021">
    <property type="entry name" value="ACT-like"/>
    <property type="match status" value="1"/>
</dbReference>
<dbReference type="InterPro" id="IPR045865">
    <property type="entry name" value="ACT-like_dom_sf"/>
</dbReference>
<dbReference type="GO" id="GO:0003677">
    <property type="term" value="F:DNA binding"/>
    <property type="evidence" value="ECO:0007669"/>
    <property type="project" value="UniProtKB-KW"/>
</dbReference>
<dbReference type="CDD" id="cd16320">
    <property type="entry name" value="MraZ_N"/>
    <property type="match status" value="1"/>
</dbReference>
<proteinExistence type="predicted"/>
<sequence length="130" mass="14349">MTTADVKVDSKGRVIIPSSFRETLGIKTGENMVAHLDNANGRIILFPIETGTKKLVIVFGDEPGCLFKAAAILARNKVDLVHTSSRSLKRGKEAEWEVIADFSKADMERLKAYLKASPAVKSFKLEQLMK</sequence>
<reference evidence="3" key="1">
    <citation type="journal article" date="2020" name="bioRxiv">
        <title>A rank-normalized archaeal taxonomy based on genome phylogeny resolves widespread incomplete and uneven classifications.</title>
        <authorList>
            <person name="Rinke C."/>
            <person name="Chuvochina M."/>
            <person name="Mussig A.J."/>
            <person name="Chaumeil P.-A."/>
            <person name="Waite D.W."/>
            <person name="Whitman W.B."/>
            <person name="Parks D.H."/>
            <person name="Hugenholtz P."/>
        </authorList>
    </citation>
    <scope>NUCLEOTIDE SEQUENCE [LARGE SCALE GENOMIC DNA]</scope>
</reference>
<dbReference type="CDD" id="cd02116">
    <property type="entry name" value="ACT"/>
    <property type="match status" value="1"/>
</dbReference>
<dbReference type="Pfam" id="PF04014">
    <property type="entry name" value="MazE_antitoxin"/>
    <property type="match status" value="1"/>
</dbReference>
<dbReference type="Proteomes" id="UP000565078">
    <property type="component" value="Unassembled WGS sequence"/>
</dbReference>
<evidence type="ECO:0000313" key="2">
    <source>
        <dbReference type="EMBL" id="HIH09662.1"/>
    </source>
</evidence>
<dbReference type="InterPro" id="IPR037914">
    <property type="entry name" value="SpoVT-AbrB_sf"/>
</dbReference>
<dbReference type="SUPFAM" id="SSF89447">
    <property type="entry name" value="AbrB/MazE/MraZ-like"/>
    <property type="match status" value="1"/>
</dbReference>
<dbReference type="PROSITE" id="PS51740">
    <property type="entry name" value="SPOVT_ABRB"/>
    <property type="match status" value="1"/>
</dbReference>